<feature type="transmembrane region" description="Helical" evidence="10">
    <location>
        <begin position="385"/>
        <end position="407"/>
    </location>
</feature>
<dbReference type="GO" id="GO:0015297">
    <property type="term" value="F:antiporter activity"/>
    <property type="evidence" value="ECO:0007669"/>
    <property type="project" value="UniProtKB-KW"/>
</dbReference>
<keyword evidence="6 10" id="KW-1133">Transmembrane helix</keyword>
<dbReference type="PANTHER" id="PTHR43298">
    <property type="entry name" value="MULTIDRUG RESISTANCE PROTEIN NORM-RELATED"/>
    <property type="match status" value="1"/>
</dbReference>
<keyword evidence="14" id="KW-1185">Reference proteome</keyword>
<dbReference type="eggNOG" id="COG0534">
    <property type="taxonomic scope" value="Bacteria"/>
</dbReference>
<feature type="transmembrane region" description="Helical" evidence="10">
    <location>
        <begin position="419"/>
        <end position="438"/>
    </location>
</feature>
<dbReference type="GO" id="GO:0005886">
    <property type="term" value="C:plasma membrane"/>
    <property type="evidence" value="ECO:0007669"/>
    <property type="project" value="UniProtKB-SubCell"/>
</dbReference>
<evidence type="ECO:0000256" key="9">
    <source>
        <dbReference type="ARBA" id="ARBA00031636"/>
    </source>
</evidence>
<dbReference type="NCBIfam" id="TIGR00797">
    <property type="entry name" value="matE"/>
    <property type="match status" value="1"/>
</dbReference>
<feature type="transmembrane region" description="Helical" evidence="10">
    <location>
        <begin position="159"/>
        <end position="178"/>
    </location>
</feature>
<evidence type="ECO:0000256" key="7">
    <source>
        <dbReference type="ARBA" id="ARBA00023065"/>
    </source>
</evidence>
<dbReference type="GO" id="GO:0006811">
    <property type="term" value="P:monoatomic ion transport"/>
    <property type="evidence" value="ECO:0007669"/>
    <property type="project" value="UniProtKB-KW"/>
</dbReference>
<reference evidence="12 14" key="2">
    <citation type="submission" date="2018-06" db="EMBL/GenBank/DDBJ databases">
        <authorList>
            <consortium name="Pathogen Informatics"/>
            <person name="Doyle S."/>
        </authorList>
    </citation>
    <scope>NUCLEOTIDE SEQUENCE [LARGE SCALE GENOMIC DNA]</scope>
    <source>
        <strain evidence="12 14">NCTC12858</strain>
    </source>
</reference>
<evidence type="ECO:0000256" key="1">
    <source>
        <dbReference type="ARBA" id="ARBA00004651"/>
    </source>
</evidence>
<dbReference type="STRING" id="393921.HQ45_00925"/>
<dbReference type="GO" id="GO:0042910">
    <property type="term" value="F:xenobiotic transmembrane transporter activity"/>
    <property type="evidence" value="ECO:0007669"/>
    <property type="project" value="InterPro"/>
</dbReference>
<feature type="transmembrane region" description="Helical" evidence="10">
    <location>
        <begin position="190"/>
        <end position="218"/>
    </location>
</feature>
<evidence type="ECO:0000256" key="10">
    <source>
        <dbReference type="SAM" id="Phobius"/>
    </source>
</evidence>
<dbReference type="AlphaFoldDB" id="A0A0A2FI26"/>
<comment type="subcellular location">
    <subcellularLocation>
        <location evidence="1">Cell membrane</location>
        <topology evidence="1">Multi-pass membrane protein</topology>
    </subcellularLocation>
</comment>
<keyword evidence="5 10" id="KW-0812">Transmembrane</keyword>
<feature type="transmembrane region" description="Helical" evidence="10">
    <location>
        <begin position="132"/>
        <end position="152"/>
    </location>
</feature>
<organism evidence="11 13">
    <name type="scientific">Porphyromonas crevioricanis</name>
    <dbReference type="NCBI Taxonomy" id="393921"/>
    <lineage>
        <taxon>Bacteria</taxon>
        <taxon>Pseudomonadati</taxon>
        <taxon>Bacteroidota</taxon>
        <taxon>Bacteroidia</taxon>
        <taxon>Bacteroidales</taxon>
        <taxon>Porphyromonadaceae</taxon>
        <taxon>Porphyromonas</taxon>
    </lineage>
</organism>
<dbReference type="RefSeq" id="WP_023939038.1">
    <property type="nucleotide sequence ID" value="NZ_FUXH01000002.1"/>
</dbReference>
<dbReference type="Proteomes" id="UP000249300">
    <property type="component" value="Chromosome 1"/>
</dbReference>
<keyword evidence="8 10" id="KW-0472">Membrane</keyword>
<dbReference type="PANTHER" id="PTHR43298:SF2">
    <property type="entry name" value="FMN_FAD EXPORTER YEEO-RELATED"/>
    <property type="match status" value="1"/>
</dbReference>
<evidence type="ECO:0000313" key="12">
    <source>
        <dbReference type="EMBL" id="SQH72832.1"/>
    </source>
</evidence>
<feature type="transmembrane region" description="Helical" evidence="10">
    <location>
        <begin position="39"/>
        <end position="63"/>
    </location>
</feature>
<evidence type="ECO:0000256" key="2">
    <source>
        <dbReference type="ARBA" id="ARBA00022448"/>
    </source>
</evidence>
<dbReference type="CDD" id="cd13133">
    <property type="entry name" value="MATE_like_7"/>
    <property type="match status" value="1"/>
</dbReference>
<evidence type="ECO:0000313" key="14">
    <source>
        <dbReference type="Proteomes" id="UP000249300"/>
    </source>
</evidence>
<feature type="transmembrane region" description="Helical" evidence="10">
    <location>
        <begin position="239"/>
        <end position="261"/>
    </location>
</feature>
<evidence type="ECO:0000313" key="13">
    <source>
        <dbReference type="Proteomes" id="UP000030136"/>
    </source>
</evidence>
<proteinExistence type="predicted"/>
<keyword evidence="2" id="KW-0813">Transport</keyword>
<dbReference type="Proteomes" id="UP000030136">
    <property type="component" value="Unassembled WGS sequence"/>
</dbReference>
<reference evidence="11 13" key="1">
    <citation type="submission" date="2014-08" db="EMBL/GenBank/DDBJ databases">
        <title>Porphyromonas crevioricanis strain:COT-253_OH1447 Genome sequencing.</title>
        <authorList>
            <person name="Wallis C."/>
            <person name="Deusch O."/>
            <person name="O'Flynn C."/>
            <person name="Davis I."/>
            <person name="Jospin G."/>
            <person name="Darling A.E."/>
            <person name="Coil D.A."/>
            <person name="Alexiev A."/>
            <person name="Horsfall A."/>
            <person name="Kirkwood N."/>
            <person name="Harris S."/>
            <person name="Eisen J.A."/>
        </authorList>
    </citation>
    <scope>NUCLEOTIDE SEQUENCE [LARGE SCALE GENOMIC DNA]</scope>
    <source>
        <strain evidence="13">COT-253 OH1447</strain>
        <strain evidence="11">COT-253_OH1447</strain>
    </source>
</reference>
<protein>
    <recommendedName>
        <fullName evidence="9">Multidrug-efflux transporter</fullName>
    </recommendedName>
</protein>
<evidence type="ECO:0000256" key="6">
    <source>
        <dbReference type="ARBA" id="ARBA00022989"/>
    </source>
</evidence>
<keyword evidence="7" id="KW-0406">Ion transport</keyword>
<evidence type="ECO:0000256" key="4">
    <source>
        <dbReference type="ARBA" id="ARBA00022475"/>
    </source>
</evidence>
<name>A0A0A2FI26_9PORP</name>
<evidence type="ECO:0000256" key="8">
    <source>
        <dbReference type="ARBA" id="ARBA00023136"/>
    </source>
</evidence>
<feature type="transmembrane region" description="Helical" evidence="10">
    <location>
        <begin position="354"/>
        <end position="373"/>
    </location>
</feature>
<evidence type="ECO:0000313" key="11">
    <source>
        <dbReference type="EMBL" id="KGN94029.1"/>
    </source>
</evidence>
<dbReference type="OrthoDB" id="9780160at2"/>
<feature type="transmembrane region" description="Helical" evidence="10">
    <location>
        <begin position="84"/>
        <end position="105"/>
    </location>
</feature>
<gene>
    <name evidence="12" type="primary">mdtK</name>
    <name evidence="11" type="ORF">HQ38_07475</name>
    <name evidence="12" type="ORF">NCTC12858_00663</name>
</gene>
<feature type="transmembrane region" description="Helical" evidence="10">
    <location>
        <begin position="7"/>
        <end position="27"/>
    </location>
</feature>
<keyword evidence="3" id="KW-0050">Antiport</keyword>
<dbReference type="KEGG" id="pcre:NCTC12858_00663"/>
<sequence length="448" mass="49015">MQSEKRQILHIVAPVFVSLMAQNIIGITDTAFVGRLGEVALGGVTMATMAYFCIFTLGFGLGIGTQIIVARRYGAGSYSAIGNILWHSLLMLLIAATLAIGTGLIGGETFFHSVLSSQRVATAATAYWDWRIWGFLFAFVGIVFRSFFVGIAQTKVLTYNAVVMAVVNIVLDYGLIFGKLGLPQMGLEGAAIASVLAEVSSLIFYLIYTHIVVDFKLYGLRKKLLQQFDWRLMQKTLNLSVYIMLQSLLSLSSWTLFFFMIEQLGERPLAIASIIRSIYIFLYISISAYSTAVSTTVSTKIGAGLTAQIPQYLRQVAFLSLGTMLIACLITVIAPSAVLHIFTDETSLIEAAKPALYVICIALCICSVGNMYFSAVSATGASKMALIIEAATIVFYVGYSAAMTYGLQAPVHICYTVEIVYYVLIGLSSYLFVISGKWQEKKWSEIKE</sequence>
<dbReference type="InterPro" id="IPR050222">
    <property type="entry name" value="MATE_MdtK"/>
</dbReference>
<feature type="transmembrane region" description="Helical" evidence="10">
    <location>
        <begin position="273"/>
        <end position="295"/>
    </location>
</feature>
<accession>A0A0A2FI26</accession>
<keyword evidence="4" id="KW-1003">Cell membrane</keyword>
<dbReference type="InterPro" id="IPR002528">
    <property type="entry name" value="MATE_fam"/>
</dbReference>
<dbReference type="PIRSF" id="PIRSF006603">
    <property type="entry name" value="DinF"/>
    <property type="match status" value="1"/>
</dbReference>
<dbReference type="EMBL" id="LS483447">
    <property type="protein sequence ID" value="SQH72832.1"/>
    <property type="molecule type" value="Genomic_DNA"/>
</dbReference>
<dbReference type="Pfam" id="PF01554">
    <property type="entry name" value="MatE"/>
    <property type="match status" value="2"/>
</dbReference>
<evidence type="ECO:0000256" key="5">
    <source>
        <dbReference type="ARBA" id="ARBA00022692"/>
    </source>
</evidence>
<dbReference type="InterPro" id="IPR048279">
    <property type="entry name" value="MdtK-like"/>
</dbReference>
<feature type="transmembrane region" description="Helical" evidence="10">
    <location>
        <begin position="316"/>
        <end position="342"/>
    </location>
</feature>
<dbReference type="EMBL" id="JQJC01000021">
    <property type="protein sequence ID" value="KGN94029.1"/>
    <property type="molecule type" value="Genomic_DNA"/>
</dbReference>
<evidence type="ECO:0000256" key="3">
    <source>
        <dbReference type="ARBA" id="ARBA00022449"/>
    </source>
</evidence>